<keyword evidence="1" id="KW-0812">Transmembrane</keyword>
<feature type="transmembrane region" description="Helical" evidence="1">
    <location>
        <begin position="123"/>
        <end position="144"/>
    </location>
</feature>
<feature type="domain" description="EamA" evidence="2">
    <location>
        <begin position="8"/>
        <end position="139"/>
    </location>
</feature>
<feature type="transmembrane region" description="Helical" evidence="1">
    <location>
        <begin position="187"/>
        <end position="209"/>
    </location>
</feature>
<feature type="transmembrane region" description="Helical" evidence="1">
    <location>
        <begin position="38"/>
        <end position="56"/>
    </location>
</feature>
<feature type="transmembrane region" description="Helical" evidence="1">
    <location>
        <begin position="97"/>
        <end position="117"/>
    </location>
</feature>
<dbReference type="GO" id="GO:0016020">
    <property type="term" value="C:membrane"/>
    <property type="evidence" value="ECO:0007669"/>
    <property type="project" value="InterPro"/>
</dbReference>
<dbReference type="OrthoDB" id="6165091at2"/>
<dbReference type="InterPro" id="IPR000620">
    <property type="entry name" value="EamA_dom"/>
</dbReference>
<feature type="domain" description="EamA" evidence="2">
    <location>
        <begin position="159"/>
        <end position="294"/>
    </location>
</feature>
<reference evidence="3 4" key="1">
    <citation type="submission" date="2016-10" db="EMBL/GenBank/DDBJ databases">
        <authorList>
            <person name="de Groot N.N."/>
        </authorList>
    </citation>
    <scope>NUCLEOTIDE SEQUENCE [LARGE SCALE GENOMIC DNA]</scope>
    <source>
        <strain evidence="3 4">DSM 14789</strain>
    </source>
</reference>
<dbReference type="InterPro" id="IPR037185">
    <property type="entry name" value="EmrE-like"/>
</dbReference>
<dbReference type="AlphaFoldDB" id="A0A1G9JTI3"/>
<protein>
    <submittedName>
        <fullName evidence="3">Uncharacterized membrane protein</fullName>
    </submittedName>
</protein>
<accession>A0A1G9JTI3</accession>
<feature type="transmembrane region" description="Helical" evidence="1">
    <location>
        <begin position="6"/>
        <end position="26"/>
    </location>
</feature>
<proteinExistence type="predicted"/>
<dbReference type="Proteomes" id="UP000198654">
    <property type="component" value="Unassembled WGS sequence"/>
</dbReference>
<keyword evidence="1" id="KW-0472">Membrane</keyword>
<keyword evidence="1" id="KW-1133">Transmembrane helix</keyword>
<dbReference type="Pfam" id="PF00892">
    <property type="entry name" value="EamA"/>
    <property type="match status" value="2"/>
</dbReference>
<feature type="transmembrane region" description="Helical" evidence="1">
    <location>
        <begin position="221"/>
        <end position="242"/>
    </location>
</feature>
<organism evidence="3 4">
    <name type="scientific">Modicisalibacter muralis</name>
    <dbReference type="NCBI Taxonomy" id="119000"/>
    <lineage>
        <taxon>Bacteria</taxon>
        <taxon>Pseudomonadati</taxon>
        <taxon>Pseudomonadota</taxon>
        <taxon>Gammaproteobacteria</taxon>
        <taxon>Oceanospirillales</taxon>
        <taxon>Halomonadaceae</taxon>
        <taxon>Modicisalibacter</taxon>
    </lineage>
</organism>
<feature type="transmembrane region" description="Helical" evidence="1">
    <location>
        <begin position="156"/>
        <end position="175"/>
    </location>
</feature>
<sequence length="299" mass="31671">MAEIDITAIALALLSALMFAITFLLVRVGVGAASSFTALWITLSVNVVLLWSWSLWTTGWQFGDWWQWRHFVLAGMFAPLLGRLFQFQGMARLGANITTPLTLTHPVVTIVLALLFLDATATLPGLLGAGLVLLGSLVVGAQSGRDAAVGLGQASRLHLLFPLAASLSYGVSVVFRKLGIDAGTDAVTASAVTTTASWLFASLYLLASGANGDIRCSRREFGFFALAGLFSSLGPVFLYLALRHGNLIVVAPLAATTPLFVLLISCAFLRGSEIINRWVVLGTLATVLGVNIVTFFGLA</sequence>
<dbReference type="PANTHER" id="PTHR22911:SF137">
    <property type="entry name" value="SOLUTE CARRIER FAMILY 35 MEMBER G2-RELATED"/>
    <property type="match status" value="1"/>
</dbReference>
<dbReference type="STRING" id="119000.SAMN05661010_01594"/>
<feature type="transmembrane region" description="Helical" evidence="1">
    <location>
        <begin position="278"/>
        <end position="298"/>
    </location>
</feature>
<dbReference type="SUPFAM" id="SSF103481">
    <property type="entry name" value="Multidrug resistance efflux transporter EmrE"/>
    <property type="match status" value="2"/>
</dbReference>
<dbReference type="EMBL" id="FNGI01000003">
    <property type="protein sequence ID" value="SDL40193.1"/>
    <property type="molecule type" value="Genomic_DNA"/>
</dbReference>
<feature type="transmembrane region" description="Helical" evidence="1">
    <location>
        <begin position="248"/>
        <end position="269"/>
    </location>
</feature>
<gene>
    <name evidence="3" type="ORF">SAMN05661010_01594</name>
</gene>
<feature type="transmembrane region" description="Helical" evidence="1">
    <location>
        <begin position="68"/>
        <end position="85"/>
    </location>
</feature>
<evidence type="ECO:0000259" key="2">
    <source>
        <dbReference type="Pfam" id="PF00892"/>
    </source>
</evidence>
<evidence type="ECO:0000313" key="3">
    <source>
        <dbReference type="EMBL" id="SDL40193.1"/>
    </source>
</evidence>
<dbReference type="RefSeq" id="WP_089727305.1">
    <property type="nucleotide sequence ID" value="NZ_FNGI01000003.1"/>
</dbReference>
<evidence type="ECO:0000256" key="1">
    <source>
        <dbReference type="SAM" id="Phobius"/>
    </source>
</evidence>
<evidence type="ECO:0000313" key="4">
    <source>
        <dbReference type="Proteomes" id="UP000198654"/>
    </source>
</evidence>
<dbReference type="PANTHER" id="PTHR22911">
    <property type="entry name" value="ACYL-MALONYL CONDENSING ENZYME-RELATED"/>
    <property type="match status" value="1"/>
</dbReference>
<name>A0A1G9JTI3_9GAMM</name>
<keyword evidence="4" id="KW-1185">Reference proteome</keyword>